<evidence type="ECO:0000256" key="6">
    <source>
        <dbReference type="SAM" id="Phobius"/>
    </source>
</evidence>
<evidence type="ECO:0000256" key="2">
    <source>
        <dbReference type="ARBA" id="ARBA00022475"/>
    </source>
</evidence>
<evidence type="ECO:0000256" key="1">
    <source>
        <dbReference type="ARBA" id="ARBA00004651"/>
    </source>
</evidence>
<evidence type="ECO:0000256" key="5">
    <source>
        <dbReference type="ARBA" id="ARBA00023136"/>
    </source>
</evidence>
<evidence type="ECO:0000313" key="9">
    <source>
        <dbReference type="Proteomes" id="UP000178272"/>
    </source>
</evidence>
<feature type="transmembrane region" description="Helical" evidence="6">
    <location>
        <begin position="152"/>
        <end position="171"/>
    </location>
</feature>
<protein>
    <recommendedName>
        <fullName evidence="7">EamA domain-containing protein</fullName>
    </recommendedName>
</protein>
<comment type="subcellular location">
    <subcellularLocation>
        <location evidence="1">Cell membrane</location>
        <topology evidence="1">Multi-pass membrane protein</topology>
    </subcellularLocation>
</comment>
<dbReference type="InterPro" id="IPR037185">
    <property type="entry name" value="EmrE-like"/>
</dbReference>
<feature type="transmembrane region" description="Helical" evidence="6">
    <location>
        <begin position="37"/>
        <end position="57"/>
    </location>
</feature>
<dbReference type="AlphaFoldDB" id="A0A1G1V6T1"/>
<keyword evidence="5 6" id="KW-0472">Membrane</keyword>
<feature type="transmembrane region" description="Helical" evidence="6">
    <location>
        <begin position="69"/>
        <end position="89"/>
    </location>
</feature>
<dbReference type="Proteomes" id="UP000178272">
    <property type="component" value="Unassembled WGS sequence"/>
</dbReference>
<feature type="transmembrane region" description="Helical" evidence="6">
    <location>
        <begin position="5"/>
        <end position="25"/>
    </location>
</feature>
<dbReference type="GO" id="GO:0005886">
    <property type="term" value="C:plasma membrane"/>
    <property type="evidence" value="ECO:0007669"/>
    <property type="project" value="UniProtKB-SubCell"/>
</dbReference>
<dbReference type="InterPro" id="IPR050638">
    <property type="entry name" value="AA-Vitamin_Transporters"/>
</dbReference>
<dbReference type="STRING" id="1797517.A3F61_02580"/>
<feature type="transmembrane region" description="Helical" evidence="6">
    <location>
        <begin position="219"/>
        <end position="240"/>
    </location>
</feature>
<organism evidence="8 9">
    <name type="scientific">Candidatus Blackburnbacteria bacterium RIFCSPHIGHO2_12_FULL_41_13b</name>
    <dbReference type="NCBI Taxonomy" id="1797517"/>
    <lineage>
        <taxon>Bacteria</taxon>
        <taxon>Candidatus Blackburniibacteriota</taxon>
    </lineage>
</organism>
<feature type="transmembrane region" description="Helical" evidence="6">
    <location>
        <begin position="128"/>
        <end position="146"/>
    </location>
</feature>
<gene>
    <name evidence="8" type="ORF">A3F61_02580</name>
</gene>
<keyword evidence="2" id="KW-1003">Cell membrane</keyword>
<feature type="domain" description="EamA" evidence="7">
    <location>
        <begin position="153"/>
        <end position="289"/>
    </location>
</feature>
<dbReference type="PANTHER" id="PTHR32322">
    <property type="entry name" value="INNER MEMBRANE TRANSPORTER"/>
    <property type="match status" value="1"/>
</dbReference>
<reference evidence="8 9" key="1">
    <citation type="journal article" date="2016" name="Nat. Commun.">
        <title>Thousands of microbial genomes shed light on interconnected biogeochemical processes in an aquifer system.</title>
        <authorList>
            <person name="Anantharaman K."/>
            <person name="Brown C.T."/>
            <person name="Hug L.A."/>
            <person name="Sharon I."/>
            <person name="Castelle C.J."/>
            <person name="Probst A.J."/>
            <person name="Thomas B.C."/>
            <person name="Singh A."/>
            <person name="Wilkins M.J."/>
            <person name="Karaoz U."/>
            <person name="Brodie E.L."/>
            <person name="Williams K.H."/>
            <person name="Hubbard S.S."/>
            <person name="Banfield J.F."/>
        </authorList>
    </citation>
    <scope>NUCLEOTIDE SEQUENCE [LARGE SCALE GENOMIC DNA]</scope>
</reference>
<keyword evidence="3 6" id="KW-0812">Transmembrane</keyword>
<name>A0A1G1V6T1_9BACT</name>
<feature type="transmembrane region" description="Helical" evidence="6">
    <location>
        <begin position="252"/>
        <end position="268"/>
    </location>
</feature>
<sequence>MNARLFAYFLLLITSVIWGFAGPILKYSFAYISPFEFLFWRFLLACVVTLPIMFWYFKKHPLKTHDYVRLFILGLLCTTINLSLLLVGLSKTTVIEATLIGSLTPLLVVVFSSFFLHEKISRRMRLGLGLALLGSTLTIFQPLLQGRAFSNFSGNLLLVLGGFAWVGFVLLSKKWEHPDLKPFHIVSFSFFVGLLSFFLITLFTQSISFSLYSIPKPVILPLIYMAVFSSLIAYTAYEVAVSKINASQADPFGYLAAVWSIPLAIIWLGEKFDFTLLASSLLILVGIIIAEYKKGLLNSPHRVRGPVSTRQSLGGHHLAHHK</sequence>
<feature type="domain" description="EamA" evidence="7">
    <location>
        <begin position="6"/>
        <end position="139"/>
    </location>
</feature>
<dbReference type="Pfam" id="PF00892">
    <property type="entry name" value="EamA"/>
    <property type="match status" value="2"/>
</dbReference>
<evidence type="ECO:0000313" key="8">
    <source>
        <dbReference type="EMBL" id="OGY10972.1"/>
    </source>
</evidence>
<dbReference type="SUPFAM" id="SSF103481">
    <property type="entry name" value="Multidrug resistance efflux transporter EmrE"/>
    <property type="match status" value="2"/>
</dbReference>
<evidence type="ECO:0000256" key="3">
    <source>
        <dbReference type="ARBA" id="ARBA00022692"/>
    </source>
</evidence>
<accession>A0A1G1V6T1</accession>
<keyword evidence="4 6" id="KW-1133">Transmembrane helix</keyword>
<evidence type="ECO:0000256" key="4">
    <source>
        <dbReference type="ARBA" id="ARBA00022989"/>
    </source>
</evidence>
<feature type="transmembrane region" description="Helical" evidence="6">
    <location>
        <begin position="274"/>
        <end position="292"/>
    </location>
</feature>
<feature type="transmembrane region" description="Helical" evidence="6">
    <location>
        <begin position="95"/>
        <end position="116"/>
    </location>
</feature>
<dbReference type="EMBL" id="MHCA01000046">
    <property type="protein sequence ID" value="OGY10972.1"/>
    <property type="molecule type" value="Genomic_DNA"/>
</dbReference>
<comment type="caution">
    <text evidence="8">The sequence shown here is derived from an EMBL/GenBank/DDBJ whole genome shotgun (WGS) entry which is preliminary data.</text>
</comment>
<feature type="transmembrane region" description="Helical" evidence="6">
    <location>
        <begin position="183"/>
        <end position="207"/>
    </location>
</feature>
<dbReference type="InterPro" id="IPR000620">
    <property type="entry name" value="EamA_dom"/>
</dbReference>
<dbReference type="PANTHER" id="PTHR32322:SF18">
    <property type="entry name" value="S-ADENOSYLMETHIONINE_S-ADENOSYLHOMOCYSTEINE TRANSPORTER"/>
    <property type="match status" value="1"/>
</dbReference>
<proteinExistence type="predicted"/>
<evidence type="ECO:0000259" key="7">
    <source>
        <dbReference type="Pfam" id="PF00892"/>
    </source>
</evidence>